<dbReference type="NCBIfam" id="TIGR01161">
    <property type="entry name" value="purK"/>
    <property type="match status" value="1"/>
</dbReference>
<evidence type="ECO:0000259" key="12">
    <source>
        <dbReference type="PROSITE" id="PS50975"/>
    </source>
</evidence>
<comment type="caution">
    <text evidence="13">The sequence shown here is derived from an EMBL/GenBank/DDBJ whole genome shotgun (WGS) entry which is preliminary data.</text>
</comment>
<dbReference type="PIRSF" id="PIRSF001340">
    <property type="entry name" value="AIR_carboxylase"/>
    <property type="match status" value="1"/>
</dbReference>
<evidence type="ECO:0000313" key="13">
    <source>
        <dbReference type="EMBL" id="ORY48744.1"/>
    </source>
</evidence>
<dbReference type="InterPro" id="IPR040686">
    <property type="entry name" value="PurK_C"/>
</dbReference>
<dbReference type="Pfam" id="PF17769">
    <property type="entry name" value="PurK_C"/>
    <property type="match status" value="1"/>
</dbReference>
<keyword evidence="7 11" id="KW-0658">Purine biosynthesis</keyword>
<comment type="catalytic activity">
    <reaction evidence="1 11">
        <text>5-amino-1-(5-phospho-D-ribosyl)imidazole-4-carboxylate + H(+) = 5-amino-1-(5-phospho-beta-D-ribosyl)imidazole + CO2</text>
        <dbReference type="Rhea" id="RHEA:10792"/>
        <dbReference type="ChEBI" id="CHEBI:15378"/>
        <dbReference type="ChEBI" id="CHEBI:16526"/>
        <dbReference type="ChEBI" id="CHEBI:77657"/>
        <dbReference type="ChEBI" id="CHEBI:137981"/>
        <dbReference type="EC" id="4.1.1.21"/>
    </reaction>
</comment>
<dbReference type="Proteomes" id="UP000193642">
    <property type="component" value="Unassembled WGS sequence"/>
</dbReference>
<dbReference type="GO" id="GO:0006144">
    <property type="term" value="P:purine nucleobase metabolic process"/>
    <property type="evidence" value="ECO:0007669"/>
    <property type="project" value="EnsemblFungi"/>
</dbReference>
<dbReference type="Gene3D" id="3.40.50.1970">
    <property type="match status" value="2"/>
</dbReference>
<keyword evidence="9 11" id="KW-0067">ATP-binding</keyword>
<evidence type="ECO:0000256" key="9">
    <source>
        <dbReference type="ARBA" id="ARBA00022840"/>
    </source>
</evidence>
<dbReference type="SUPFAM" id="SSF52440">
    <property type="entry name" value="PreATP-grasp domain"/>
    <property type="match status" value="1"/>
</dbReference>
<dbReference type="InterPro" id="IPR003135">
    <property type="entry name" value="ATP-grasp_carboxylate-amine"/>
</dbReference>
<dbReference type="SUPFAM" id="SSF52255">
    <property type="entry name" value="N5-CAIR mutase (phosphoribosylaminoimidazole carboxylase, PurE)"/>
    <property type="match status" value="1"/>
</dbReference>
<dbReference type="STRING" id="329046.A0A1Y2CPI3"/>
<dbReference type="InterPro" id="IPR011761">
    <property type="entry name" value="ATP-grasp"/>
</dbReference>
<dbReference type="Pfam" id="PF00731">
    <property type="entry name" value="AIRC"/>
    <property type="match status" value="2"/>
</dbReference>
<evidence type="ECO:0000256" key="6">
    <source>
        <dbReference type="ARBA" id="ARBA00022741"/>
    </source>
</evidence>
<dbReference type="OrthoDB" id="15425at2759"/>
<evidence type="ECO:0000256" key="3">
    <source>
        <dbReference type="ARBA" id="ARBA00006114"/>
    </source>
</evidence>
<organism evidence="13 14">
    <name type="scientific">Rhizoclosmatium globosum</name>
    <dbReference type="NCBI Taxonomy" id="329046"/>
    <lineage>
        <taxon>Eukaryota</taxon>
        <taxon>Fungi</taxon>
        <taxon>Fungi incertae sedis</taxon>
        <taxon>Chytridiomycota</taxon>
        <taxon>Chytridiomycota incertae sedis</taxon>
        <taxon>Chytridiomycetes</taxon>
        <taxon>Chytridiales</taxon>
        <taxon>Chytriomycetaceae</taxon>
        <taxon>Rhizoclosmatium</taxon>
    </lineage>
</organism>
<evidence type="ECO:0000256" key="2">
    <source>
        <dbReference type="ARBA" id="ARBA00004747"/>
    </source>
</evidence>
<dbReference type="PANTHER" id="PTHR11609">
    <property type="entry name" value="PURINE BIOSYNTHESIS PROTEIN 6/7, PUR6/7"/>
    <property type="match status" value="1"/>
</dbReference>
<evidence type="ECO:0000256" key="5">
    <source>
        <dbReference type="ARBA" id="ARBA00021059"/>
    </source>
</evidence>
<gene>
    <name evidence="13" type="ORF">BCR33DRAFT_753286</name>
</gene>
<dbReference type="Pfam" id="PF22660">
    <property type="entry name" value="RS_preATP-grasp-like"/>
    <property type="match status" value="1"/>
</dbReference>
<evidence type="ECO:0000256" key="1">
    <source>
        <dbReference type="ARBA" id="ARBA00001244"/>
    </source>
</evidence>
<evidence type="ECO:0000313" key="14">
    <source>
        <dbReference type="Proteomes" id="UP000193642"/>
    </source>
</evidence>
<dbReference type="EMBL" id="MCGO01000011">
    <property type="protein sequence ID" value="ORY48744.1"/>
    <property type="molecule type" value="Genomic_DNA"/>
</dbReference>
<dbReference type="InterPro" id="IPR054350">
    <property type="entry name" value="PurT/PurK_preATP-grasp"/>
</dbReference>
<dbReference type="InterPro" id="IPR013815">
    <property type="entry name" value="ATP_grasp_subdomain_1"/>
</dbReference>
<dbReference type="GO" id="GO:0006189">
    <property type="term" value="P:'de novo' IMP biosynthetic process"/>
    <property type="evidence" value="ECO:0007669"/>
    <property type="project" value="UniProtKB-UniRule"/>
</dbReference>
<sequence>MDTRVVGILGGGQLGRMLVEAANRLNVRTAVLDAAENPASQVSGSANLRSHVTGSFKDAALIGDLAKVSDVLTVEIEHVDTKGLDAVLSQGIVKHIHPTPQTIRIIQDKFRQKQHLIKHGVPVADSREVTSVKDIENAVAEFGNGFPVMLKSKTLAYDGRGNRVIKSASDISQAISDLGGGPAKNGPELYVEKWIPFQRELAVMVARSVSGNIVSYPCVETVQKNNVCHVVVAPAQIDGTVQQRARKVAEEAVRSFEGAGIFGVEMFLLDDGSILLNELAPRPHNSGHYTIEACYTSQYEQHIRAILDIRRSIMINLLGSGSATSDLESSVLRPCRIAHETTGASVHLYGKAACQKGRKMGHITLTADSMPQAAALASKILGDDLDAETKRAFAPAPVVGIIMGSDSDLPTLKAAAQVLEDFGVPFELTVVSAHRTPKRMVEYAERLVLVDLKSLLRLLVVLPIFRNGCGSHLASCYWSSSCFEALDGVDSLYSICQMPRGVPVATVAINNSTNAALLAVRMLGAAVPDYLDKIEAFAKRSEGEVLGKVEKLDKVGWKDYEVKH</sequence>
<evidence type="ECO:0000256" key="11">
    <source>
        <dbReference type="PIRNR" id="PIRNR001340"/>
    </source>
</evidence>
<dbReference type="SUPFAM" id="SSF56059">
    <property type="entry name" value="Glutathione synthetase ATP-binding domain-like"/>
    <property type="match status" value="1"/>
</dbReference>
<evidence type="ECO:0000256" key="10">
    <source>
        <dbReference type="ARBA" id="ARBA00023239"/>
    </source>
</evidence>
<dbReference type="Gene3D" id="3.40.50.20">
    <property type="match status" value="1"/>
</dbReference>
<dbReference type="FunFam" id="3.30.470.20:FF:000037">
    <property type="entry name" value="Phosphoribosylaminoimidazole carboxylase, chloroplastic"/>
    <property type="match status" value="1"/>
</dbReference>
<dbReference type="HAMAP" id="MF_01929">
    <property type="entry name" value="PurE_classI"/>
    <property type="match status" value="1"/>
</dbReference>
<comment type="pathway">
    <text evidence="2 11">Purine metabolism; IMP biosynthesis via de novo pathway; 5-amino-1-(5-phospho-D-ribosyl)imidazole-4-carboxylate from 5-amino-1-(5-phospho-D-ribosyl)imidazole (carboxylase route): step 1/1.</text>
</comment>
<feature type="domain" description="ATP-grasp" evidence="12">
    <location>
        <begin position="113"/>
        <end position="307"/>
    </location>
</feature>
<dbReference type="Pfam" id="PF02222">
    <property type="entry name" value="ATP-grasp"/>
    <property type="match status" value="1"/>
</dbReference>
<dbReference type="PROSITE" id="PS50975">
    <property type="entry name" value="ATP_GRASP"/>
    <property type="match status" value="1"/>
</dbReference>
<dbReference type="InterPro" id="IPR033747">
    <property type="entry name" value="PurE_ClassI"/>
</dbReference>
<dbReference type="InterPro" id="IPR005875">
    <property type="entry name" value="PurK"/>
</dbReference>
<dbReference type="SMART" id="SM01001">
    <property type="entry name" value="AIRC"/>
    <property type="match status" value="1"/>
</dbReference>
<keyword evidence="14" id="KW-1185">Reference proteome</keyword>
<reference evidence="13 14" key="1">
    <citation type="submission" date="2016-07" db="EMBL/GenBank/DDBJ databases">
        <title>Pervasive Adenine N6-methylation of Active Genes in Fungi.</title>
        <authorList>
            <consortium name="DOE Joint Genome Institute"/>
            <person name="Mondo S.J."/>
            <person name="Dannebaum R.O."/>
            <person name="Kuo R.C."/>
            <person name="Labutti K."/>
            <person name="Haridas S."/>
            <person name="Kuo A."/>
            <person name="Salamov A."/>
            <person name="Ahrendt S.R."/>
            <person name="Lipzen A."/>
            <person name="Sullivan W."/>
            <person name="Andreopoulos W.B."/>
            <person name="Clum A."/>
            <person name="Lindquist E."/>
            <person name="Daum C."/>
            <person name="Ramamoorthy G.K."/>
            <person name="Gryganskyi A."/>
            <person name="Culley D."/>
            <person name="Magnuson J.K."/>
            <person name="James T.Y."/>
            <person name="O'Malley M.A."/>
            <person name="Stajich J.E."/>
            <person name="Spatafora J.W."/>
            <person name="Visel A."/>
            <person name="Grigoriev I.V."/>
        </authorList>
    </citation>
    <scope>NUCLEOTIDE SEQUENCE [LARGE SCALE GENOMIC DNA]</scope>
    <source>
        <strain evidence="13 14">JEL800</strain>
    </source>
</reference>
<proteinExistence type="inferred from homology"/>
<dbReference type="GO" id="GO:0004638">
    <property type="term" value="F:phosphoribosylaminoimidazole carboxylase activity"/>
    <property type="evidence" value="ECO:0007669"/>
    <property type="project" value="UniProtKB-UniRule"/>
</dbReference>
<dbReference type="Gene3D" id="3.30.470.20">
    <property type="entry name" value="ATP-grasp fold, B domain"/>
    <property type="match status" value="1"/>
</dbReference>
<evidence type="ECO:0000256" key="8">
    <source>
        <dbReference type="ARBA" id="ARBA00022793"/>
    </source>
</evidence>
<dbReference type="InterPro" id="IPR016185">
    <property type="entry name" value="PreATP-grasp_dom_sf"/>
</dbReference>
<protein>
    <recommendedName>
        <fullName evidence="5 11">Phosphoribosylaminoimidazole carboxylase</fullName>
        <ecNumber evidence="4 11">4.1.1.21</ecNumber>
    </recommendedName>
</protein>
<keyword evidence="6 11" id="KW-0547">Nucleotide-binding</keyword>
<evidence type="ECO:0000256" key="4">
    <source>
        <dbReference type="ARBA" id="ARBA00012329"/>
    </source>
</evidence>
<dbReference type="Gene3D" id="3.30.1490.20">
    <property type="entry name" value="ATP-grasp fold, A domain"/>
    <property type="match status" value="1"/>
</dbReference>
<dbReference type="InterPro" id="IPR000031">
    <property type="entry name" value="PurE_dom"/>
</dbReference>
<comment type="similarity">
    <text evidence="3 11">In the C-terminal section; belongs to the AIR carboxylase family. Class I subfamily.</text>
</comment>
<name>A0A1Y2CPI3_9FUNG</name>
<evidence type="ECO:0000256" key="7">
    <source>
        <dbReference type="ARBA" id="ARBA00022755"/>
    </source>
</evidence>
<dbReference type="EC" id="4.1.1.21" evidence="4 11"/>
<dbReference type="InterPro" id="IPR016301">
    <property type="entry name" value="Ade2_fungi/plant"/>
</dbReference>
<keyword evidence="8 11" id="KW-0210">Decarboxylase</keyword>
<dbReference type="HAMAP" id="MF_01928">
    <property type="entry name" value="PurK"/>
    <property type="match status" value="1"/>
</dbReference>
<dbReference type="InterPro" id="IPR011054">
    <property type="entry name" value="Rudment_hybrid_motif"/>
</dbReference>
<dbReference type="NCBIfam" id="NF004679">
    <property type="entry name" value="PRK06019.1-5"/>
    <property type="match status" value="1"/>
</dbReference>
<dbReference type="AlphaFoldDB" id="A0A1Y2CPI3"/>
<keyword evidence="10 11" id="KW-0456">Lyase</keyword>
<dbReference type="GO" id="GO:0005524">
    <property type="term" value="F:ATP binding"/>
    <property type="evidence" value="ECO:0007669"/>
    <property type="project" value="UniProtKB-UniRule"/>
</dbReference>
<dbReference type="GO" id="GO:0046872">
    <property type="term" value="F:metal ion binding"/>
    <property type="evidence" value="ECO:0007669"/>
    <property type="project" value="InterPro"/>
</dbReference>
<dbReference type="SUPFAM" id="SSF51246">
    <property type="entry name" value="Rudiment single hybrid motif"/>
    <property type="match status" value="1"/>
</dbReference>
<dbReference type="UniPathway" id="UPA00074">
    <property type="reaction ID" value="UER00130"/>
</dbReference>
<accession>A0A1Y2CPI3</accession>
<dbReference type="PANTHER" id="PTHR11609:SF5">
    <property type="entry name" value="PHOSPHORIBOSYLAMINOIMIDAZOLE CARBOXYLASE"/>
    <property type="match status" value="1"/>
</dbReference>